<evidence type="ECO:0000256" key="3">
    <source>
        <dbReference type="ARBA" id="ARBA00022679"/>
    </source>
</evidence>
<accession>A0AAJ3ZJJ1</accession>
<dbReference type="Gene3D" id="3.40.50.300">
    <property type="entry name" value="P-loop containing nucleotide triphosphate hydrolases"/>
    <property type="match status" value="1"/>
</dbReference>
<evidence type="ECO:0000256" key="5">
    <source>
        <dbReference type="ARBA" id="ARBA00022777"/>
    </source>
</evidence>
<reference evidence="10" key="1">
    <citation type="submission" date="2016-03" db="EMBL/GenBank/DDBJ databases">
        <title>Flavobacterium columnare strain B185, complete genome.</title>
        <authorList>
            <person name="Sundberg L.-R."/>
            <person name="Papponen P."/>
            <person name="Laanto E."/>
        </authorList>
    </citation>
    <scope>NUCLEOTIDE SEQUENCE [LARGE SCALE GENOMIC DNA]</scope>
    <source>
        <strain evidence="10">B185</strain>
    </source>
</reference>
<evidence type="ECO:0000256" key="2">
    <source>
        <dbReference type="ARBA" id="ARBA00012042"/>
    </source>
</evidence>
<organism evidence="9 10">
    <name type="scientific">Flavobacterium columnare</name>
    <dbReference type="NCBI Taxonomy" id="996"/>
    <lineage>
        <taxon>Bacteria</taxon>
        <taxon>Pseudomonadati</taxon>
        <taxon>Bacteroidota</taxon>
        <taxon>Flavobacteriia</taxon>
        <taxon>Flavobacteriales</taxon>
        <taxon>Flavobacteriaceae</taxon>
        <taxon>Flavobacterium</taxon>
    </lineage>
</organism>
<dbReference type="RefSeq" id="WP_138424732.1">
    <property type="nucleotide sequence ID" value="NZ_CP010992.1"/>
</dbReference>
<dbReference type="Proteomes" id="UP000304840">
    <property type="component" value="Chromosome"/>
</dbReference>
<dbReference type="PRINTS" id="PR00478">
    <property type="entry name" value="PHRIBLKINASE"/>
</dbReference>
<sequence length="91" mass="10892">MIKDVNILIIEGIHSLNEIIRDKMNLKIFIDTDDNTLRKLRFNANLNKRGFSKDEAGKRIDKEMEEYYSYVEPNKQYADIIMNIDKNYNYL</sequence>
<dbReference type="InterPro" id="IPR027417">
    <property type="entry name" value="P-loop_NTPase"/>
</dbReference>
<reference evidence="9 10" key="2">
    <citation type="submission" date="2019-05" db="EMBL/GenBank/DDBJ databases">
        <authorList>
            <person name="Ravantti J.J."/>
        </authorList>
    </citation>
    <scope>NUCLEOTIDE SEQUENCE [LARGE SCALE GENOMIC DNA]</scope>
    <source>
        <strain evidence="9 10">B185</strain>
    </source>
</reference>
<evidence type="ECO:0000313" key="10">
    <source>
        <dbReference type="Proteomes" id="UP000304840"/>
    </source>
</evidence>
<name>A0AAJ3ZJJ1_9FLAO</name>
<dbReference type="AlphaFoldDB" id="A0AAJ3ZJJ1"/>
<evidence type="ECO:0000256" key="7">
    <source>
        <dbReference type="ARBA" id="ARBA00047663"/>
    </source>
</evidence>
<comment type="catalytic activity">
    <reaction evidence="7">
        <text>D-ribulose 5-phosphate + ATP = D-ribulose 1,5-bisphosphate + ADP + H(+)</text>
        <dbReference type="Rhea" id="RHEA:19365"/>
        <dbReference type="ChEBI" id="CHEBI:15378"/>
        <dbReference type="ChEBI" id="CHEBI:30616"/>
        <dbReference type="ChEBI" id="CHEBI:57870"/>
        <dbReference type="ChEBI" id="CHEBI:58121"/>
        <dbReference type="ChEBI" id="CHEBI:456216"/>
        <dbReference type="EC" id="2.7.1.19"/>
    </reaction>
</comment>
<evidence type="ECO:0000313" key="9">
    <source>
        <dbReference type="EMBL" id="QCV57073.1"/>
    </source>
</evidence>
<keyword evidence="6" id="KW-0067">ATP-binding</keyword>
<dbReference type="GO" id="GO:0008974">
    <property type="term" value="F:phosphoribulokinase activity"/>
    <property type="evidence" value="ECO:0007669"/>
    <property type="project" value="UniProtKB-EC"/>
</dbReference>
<dbReference type="EMBL" id="CP010992">
    <property type="protein sequence ID" value="QCV57073.1"/>
    <property type="molecule type" value="Genomic_DNA"/>
</dbReference>
<keyword evidence="5" id="KW-0418">Kinase</keyword>
<comment type="similarity">
    <text evidence="1">Belongs to the phosphoribulokinase family.</text>
</comment>
<evidence type="ECO:0000256" key="6">
    <source>
        <dbReference type="ARBA" id="ARBA00022840"/>
    </source>
</evidence>
<keyword evidence="4" id="KW-0547">Nucleotide-binding</keyword>
<dbReference type="InterPro" id="IPR006083">
    <property type="entry name" value="PRK/URK"/>
</dbReference>
<dbReference type="EC" id="2.7.1.19" evidence="2"/>
<evidence type="ECO:0000256" key="1">
    <source>
        <dbReference type="ARBA" id="ARBA00009719"/>
    </source>
</evidence>
<gene>
    <name evidence="9" type="ORF">UN65_00705</name>
</gene>
<evidence type="ECO:0000259" key="8">
    <source>
        <dbReference type="Pfam" id="PF00485"/>
    </source>
</evidence>
<dbReference type="InterPro" id="IPR006082">
    <property type="entry name" value="PRK"/>
</dbReference>
<dbReference type="Pfam" id="PF00485">
    <property type="entry name" value="PRK"/>
    <property type="match status" value="1"/>
</dbReference>
<keyword evidence="3" id="KW-0808">Transferase</keyword>
<proteinExistence type="inferred from homology"/>
<dbReference type="GO" id="GO:0005524">
    <property type="term" value="F:ATP binding"/>
    <property type="evidence" value="ECO:0007669"/>
    <property type="project" value="UniProtKB-KW"/>
</dbReference>
<dbReference type="GO" id="GO:0005975">
    <property type="term" value="P:carbohydrate metabolic process"/>
    <property type="evidence" value="ECO:0007669"/>
    <property type="project" value="InterPro"/>
</dbReference>
<protein>
    <recommendedName>
        <fullName evidence="2">phosphoribulokinase</fullName>
        <ecNumber evidence="2">2.7.1.19</ecNumber>
    </recommendedName>
</protein>
<dbReference type="SUPFAM" id="SSF52540">
    <property type="entry name" value="P-loop containing nucleoside triphosphate hydrolases"/>
    <property type="match status" value="1"/>
</dbReference>
<feature type="domain" description="Phosphoribulokinase/uridine kinase" evidence="8">
    <location>
        <begin position="1"/>
        <end position="83"/>
    </location>
</feature>
<evidence type="ECO:0000256" key="4">
    <source>
        <dbReference type="ARBA" id="ARBA00022741"/>
    </source>
</evidence>